<evidence type="ECO:0000256" key="1">
    <source>
        <dbReference type="SAM" id="MobiDB-lite"/>
    </source>
</evidence>
<reference evidence="2" key="1">
    <citation type="submission" date="2020-07" db="EMBL/GenBank/DDBJ databases">
        <title>Clarias magur genome sequencing, assembly and annotation.</title>
        <authorList>
            <person name="Kushwaha B."/>
            <person name="Kumar R."/>
            <person name="Das P."/>
            <person name="Joshi C.G."/>
            <person name="Kumar D."/>
            <person name="Nagpure N.S."/>
            <person name="Pandey M."/>
            <person name="Agarwal S."/>
            <person name="Srivastava S."/>
            <person name="Singh M."/>
            <person name="Sahoo L."/>
            <person name="Jayasankar P."/>
            <person name="Meher P.K."/>
            <person name="Koringa P.G."/>
            <person name="Iquebal M.A."/>
            <person name="Das S.P."/>
            <person name="Bit A."/>
            <person name="Patnaik S."/>
            <person name="Patel N."/>
            <person name="Shah T.M."/>
            <person name="Hinsu A."/>
            <person name="Jena J.K."/>
        </authorList>
    </citation>
    <scope>NUCLEOTIDE SEQUENCE</scope>
    <source>
        <strain evidence="2">CIFAMagur01</strain>
        <tissue evidence="2">Testis</tissue>
    </source>
</reference>
<comment type="caution">
    <text evidence="2">The sequence shown here is derived from an EMBL/GenBank/DDBJ whole genome shotgun (WGS) entry which is preliminary data.</text>
</comment>
<accession>A0A8J4UE36</accession>
<dbReference type="EMBL" id="QNUK01000053">
    <property type="protein sequence ID" value="KAF5904701.1"/>
    <property type="molecule type" value="Genomic_DNA"/>
</dbReference>
<gene>
    <name evidence="2" type="ORF">DAT39_005605</name>
</gene>
<feature type="region of interest" description="Disordered" evidence="1">
    <location>
        <begin position="1"/>
        <end position="20"/>
    </location>
</feature>
<evidence type="ECO:0000313" key="3">
    <source>
        <dbReference type="Proteomes" id="UP000727407"/>
    </source>
</evidence>
<name>A0A8J4UE36_CLAMG</name>
<organism evidence="2 3">
    <name type="scientific">Clarias magur</name>
    <name type="common">Asian catfish</name>
    <name type="synonym">Macropteronotus magur</name>
    <dbReference type="NCBI Taxonomy" id="1594786"/>
    <lineage>
        <taxon>Eukaryota</taxon>
        <taxon>Metazoa</taxon>
        <taxon>Chordata</taxon>
        <taxon>Craniata</taxon>
        <taxon>Vertebrata</taxon>
        <taxon>Euteleostomi</taxon>
        <taxon>Actinopterygii</taxon>
        <taxon>Neopterygii</taxon>
        <taxon>Teleostei</taxon>
        <taxon>Ostariophysi</taxon>
        <taxon>Siluriformes</taxon>
        <taxon>Clariidae</taxon>
        <taxon>Clarias</taxon>
    </lineage>
</organism>
<protein>
    <submittedName>
        <fullName evidence="2">Uncharacterized protein</fullName>
    </submittedName>
</protein>
<evidence type="ECO:0000313" key="2">
    <source>
        <dbReference type="EMBL" id="KAF5904701.1"/>
    </source>
</evidence>
<sequence>MGSRFPAQHFPIPTPQSSLSQPSQLKKMILEGDWLGFGPADLLLAAGGFGVFAF</sequence>
<proteinExistence type="predicted"/>
<dbReference type="Proteomes" id="UP000727407">
    <property type="component" value="Unassembled WGS sequence"/>
</dbReference>
<keyword evidence="3" id="KW-1185">Reference proteome</keyword>
<dbReference type="AlphaFoldDB" id="A0A8J4UE36"/>